<dbReference type="InterPro" id="IPR049251">
    <property type="entry name" value="DUF6884"/>
</dbReference>
<keyword evidence="3" id="KW-1185">Reference proteome</keyword>
<dbReference type="Pfam" id="PF21818">
    <property type="entry name" value="DUF6884"/>
    <property type="match status" value="1"/>
</dbReference>
<proteinExistence type="predicted"/>
<accession>A0A938Y0C8</accession>
<name>A0A938Y0C8_9BACL</name>
<gene>
    <name evidence="2" type="ORF">JOD01_001316</name>
</gene>
<dbReference type="RefSeq" id="WP_204517436.1">
    <property type="nucleotide sequence ID" value="NZ_BAABIN010000038.1"/>
</dbReference>
<evidence type="ECO:0000313" key="3">
    <source>
        <dbReference type="Proteomes" id="UP000717624"/>
    </source>
</evidence>
<organism evidence="2 3">
    <name type="scientific">Brevibacillus fulvus</name>
    <dbReference type="NCBI Taxonomy" id="1125967"/>
    <lineage>
        <taxon>Bacteria</taxon>
        <taxon>Bacillati</taxon>
        <taxon>Bacillota</taxon>
        <taxon>Bacilli</taxon>
        <taxon>Bacillales</taxon>
        <taxon>Paenibacillaceae</taxon>
        <taxon>Brevibacillus</taxon>
    </lineage>
</organism>
<sequence length="154" mass="16901">MKRLCIIPCGAKKIWDKQPAAGPTRADQAYLSPFHQACQGYARAFFTDWLILSAKHGFLLPDDQVPGNYDVSFGSGHPETISAEQLRTQATEKGLYQFDQLVILGGKKFRPIVAAVFPQTPADFPLQGCPGIGKMLQRLHQAVASGQELSQSRT</sequence>
<evidence type="ECO:0000313" key="2">
    <source>
        <dbReference type="EMBL" id="MBM7589716.1"/>
    </source>
</evidence>
<dbReference type="AlphaFoldDB" id="A0A938Y0C8"/>
<evidence type="ECO:0000259" key="1">
    <source>
        <dbReference type="Pfam" id="PF21818"/>
    </source>
</evidence>
<dbReference type="Proteomes" id="UP000717624">
    <property type="component" value="Unassembled WGS sequence"/>
</dbReference>
<feature type="domain" description="DUF6884" evidence="1">
    <location>
        <begin position="20"/>
        <end position="140"/>
    </location>
</feature>
<reference evidence="2" key="1">
    <citation type="submission" date="2021-01" db="EMBL/GenBank/DDBJ databases">
        <title>Genomic Encyclopedia of Type Strains, Phase IV (KMG-IV): sequencing the most valuable type-strain genomes for metagenomic binning, comparative biology and taxonomic classification.</title>
        <authorList>
            <person name="Goeker M."/>
        </authorList>
    </citation>
    <scope>NUCLEOTIDE SEQUENCE</scope>
    <source>
        <strain evidence="2">DSM 25523</strain>
    </source>
</reference>
<protein>
    <recommendedName>
        <fullName evidence="1">DUF6884 domain-containing protein</fullName>
    </recommendedName>
</protein>
<dbReference type="EMBL" id="JAFBEB010000003">
    <property type="protein sequence ID" value="MBM7589716.1"/>
    <property type="molecule type" value="Genomic_DNA"/>
</dbReference>
<comment type="caution">
    <text evidence="2">The sequence shown here is derived from an EMBL/GenBank/DDBJ whole genome shotgun (WGS) entry which is preliminary data.</text>
</comment>